<name>A0A3B0Z8K3_9ZZZZ</name>
<dbReference type="InterPro" id="IPR008995">
    <property type="entry name" value="Mo/tungstate-bd_C_term_dom"/>
</dbReference>
<dbReference type="InterPro" id="IPR003439">
    <property type="entry name" value="ABC_transporter-like_ATP-bd"/>
</dbReference>
<dbReference type="GO" id="GO:0005524">
    <property type="term" value="F:ATP binding"/>
    <property type="evidence" value="ECO:0007669"/>
    <property type="project" value="UniProtKB-KW"/>
</dbReference>
<dbReference type="Pfam" id="PF08402">
    <property type="entry name" value="TOBE_2"/>
    <property type="match status" value="1"/>
</dbReference>
<dbReference type="GO" id="GO:0043190">
    <property type="term" value="C:ATP-binding cassette (ABC) transporter complex"/>
    <property type="evidence" value="ECO:0007669"/>
    <property type="project" value="InterPro"/>
</dbReference>
<dbReference type="Pfam" id="PF00005">
    <property type="entry name" value="ABC_tran"/>
    <property type="match status" value="1"/>
</dbReference>
<evidence type="ECO:0000256" key="2">
    <source>
        <dbReference type="ARBA" id="ARBA00022741"/>
    </source>
</evidence>
<dbReference type="SUPFAM" id="SSF50331">
    <property type="entry name" value="MOP-like"/>
    <property type="match status" value="1"/>
</dbReference>
<dbReference type="EMBL" id="UOFQ01000151">
    <property type="protein sequence ID" value="VAW89745.1"/>
    <property type="molecule type" value="Genomic_DNA"/>
</dbReference>
<gene>
    <name evidence="5" type="ORF">MNBD_GAMMA17-2087</name>
</gene>
<dbReference type="InterPro" id="IPR013611">
    <property type="entry name" value="Transp-assoc_OB_typ2"/>
</dbReference>
<dbReference type="SUPFAM" id="SSF52540">
    <property type="entry name" value="P-loop containing nucleoside triphosphate hydrolases"/>
    <property type="match status" value="1"/>
</dbReference>
<proteinExistence type="predicted"/>
<reference evidence="5" key="1">
    <citation type="submission" date="2018-06" db="EMBL/GenBank/DDBJ databases">
        <authorList>
            <person name="Zhirakovskaya E."/>
        </authorList>
    </citation>
    <scope>NUCLEOTIDE SEQUENCE</scope>
</reference>
<keyword evidence="3 5" id="KW-0067">ATP-binding</keyword>
<dbReference type="Gene3D" id="2.40.50.100">
    <property type="match status" value="1"/>
</dbReference>
<dbReference type="PANTHER" id="PTHR42781:SF4">
    <property type="entry name" value="SPERMIDINE_PUTRESCINE IMPORT ATP-BINDING PROTEIN POTA"/>
    <property type="match status" value="1"/>
</dbReference>
<dbReference type="InterPro" id="IPR050093">
    <property type="entry name" value="ABC_SmlMolc_Importer"/>
</dbReference>
<feature type="domain" description="ABC transporter" evidence="4">
    <location>
        <begin position="5"/>
        <end position="237"/>
    </location>
</feature>
<dbReference type="GO" id="GO:0022857">
    <property type="term" value="F:transmembrane transporter activity"/>
    <property type="evidence" value="ECO:0007669"/>
    <property type="project" value="InterPro"/>
</dbReference>
<dbReference type="InterPro" id="IPR017871">
    <property type="entry name" value="ABC_transporter-like_CS"/>
</dbReference>
<keyword evidence="2" id="KW-0547">Nucleotide-binding</keyword>
<dbReference type="PANTHER" id="PTHR42781">
    <property type="entry name" value="SPERMIDINE/PUTRESCINE IMPORT ATP-BINDING PROTEIN POTA"/>
    <property type="match status" value="1"/>
</dbReference>
<dbReference type="AlphaFoldDB" id="A0A3B0Z8K3"/>
<accession>A0A3B0Z8K3</accession>
<organism evidence="5">
    <name type="scientific">hydrothermal vent metagenome</name>
    <dbReference type="NCBI Taxonomy" id="652676"/>
    <lineage>
        <taxon>unclassified sequences</taxon>
        <taxon>metagenomes</taxon>
        <taxon>ecological metagenomes</taxon>
    </lineage>
</organism>
<dbReference type="FunFam" id="3.40.50.300:FF:000425">
    <property type="entry name" value="Probable ABC transporter, ATP-binding subunit"/>
    <property type="match status" value="1"/>
</dbReference>
<sequence length="347" mass="38485">MPALLDIKKIECRYQGQAVIRELSFHINQGDIACLLGPSGCGKTTALRAIAGFEPVNSGSISLRAQRVSTPGNMLAPEKRKLGMVFQDYALFPHLSVYDNITFGLRQMRKPEKQQRADELLALVNLEGFGKRYPHELSGGQQQRIALARAIANKPDLLLLDEPFSNLDIDLREKIGLEIRSILKAQGITALLVTHDQQEAFALGDMIGVMNEGRILQWDTPFNLYHEPTNRFVANFIGQGIFLKGTLLAPNLVKTDIGEIQGNRAYPWPIHSNVDVLIRPDDIIPDAHSELRAEIIDKAFKGAEIMYTLKLSNGSRVLSLFPSHFHHNIGEQVGISIAADHLVAFPA</sequence>
<evidence type="ECO:0000256" key="3">
    <source>
        <dbReference type="ARBA" id="ARBA00022840"/>
    </source>
</evidence>
<dbReference type="PROSITE" id="PS00211">
    <property type="entry name" value="ABC_TRANSPORTER_1"/>
    <property type="match status" value="1"/>
</dbReference>
<dbReference type="PROSITE" id="PS50893">
    <property type="entry name" value="ABC_TRANSPORTER_2"/>
    <property type="match status" value="1"/>
</dbReference>
<dbReference type="Gene3D" id="3.40.50.300">
    <property type="entry name" value="P-loop containing nucleotide triphosphate hydrolases"/>
    <property type="match status" value="1"/>
</dbReference>
<protein>
    <submittedName>
        <fullName evidence="5">Ferric iron ABC transporter, ATP-binding protein</fullName>
    </submittedName>
</protein>
<evidence type="ECO:0000256" key="1">
    <source>
        <dbReference type="ARBA" id="ARBA00022448"/>
    </source>
</evidence>
<evidence type="ECO:0000259" key="4">
    <source>
        <dbReference type="PROSITE" id="PS50893"/>
    </source>
</evidence>
<keyword evidence="1" id="KW-0813">Transport</keyword>
<dbReference type="GO" id="GO:0016887">
    <property type="term" value="F:ATP hydrolysis activity"/>
    <property type="evidence" value="ECO:0007669"/>
    <property type="project" value="InterPro"/>
</dbReference>
<evidence type="ECO:0000313" key="5">
    <source>
        <dbReference type="EMBL" id="VAW89745.1"/>
    </source>
</evidence>
<dbReference type="SMART" id="SM00382">
    <property type="entry name" value="AAA"/>
    <property type="match status" value="1"/>
</dbReference>
<dbReference type="InterPro" id="IPR027417">
    <property type="entry name" value="P-loop_NTPase"/>
</dbReference>
<dbReference type="InterPro" id="IPR003593">
    <property type="entry name" value="AAA+_ATPase"/>
</dbReference>